<protein>
    <submittedName>
        <fullName evidence="3">Putative xylose isomerase domain protein TIM barrel</fullName>
    </submittedName>
</protein>
<evidence type="ECO:0000256" key="1">
    <source>
        <dbReference type="ARBA" id="ARBA00023235"/>
    </source>
</evidence>
<dbReference type="BioCyc" id="CNIT1237085:G1324-704-MONOMER"/>
<evidence type="ECO:0000313" key="3">
    <source>
        <dbReference type="EMBL" id="AFU57649.1"/>
    </source>
</evidence>
<dbReference type="Pfam" id="PF01261">
    <property type="entry name" value="AP_endonuc_2"/>
    <property type="match status" value="1"/>
</dbReference>
<feature type="domain" description="Xylose isomerase-like TIM barrel" evidence="2">
    <location>
        <begin position="2"/>
        <end position="132"/>
    </location>
</feature>
<dbReference type="PANTHER" id="PTHR43489">
    <property type="entry name" value="ISOMERASE"/>
    <property type="match status" value="1"/>
</dbReference>
<sequence length="142" mass="16181">MLRKLCKEARDSGISLVLEPLNRYSTPYCATASDALLLARHVDNLGILLDTFHMNIEEDSFEEAIFASRDFLVHTHFADNNRKMPGFAHINFKTIVTSLQKISYDGYVSFEPNIADRNYEYVTKKGLEFIREIEAFGRVAAA</sequence>
<dbReference type="Proteomes" id="UP000008037">
    <property type="component" value="Chromosome"/>
</dbReference>
<dbReference type="STRING" id="1237085.Ngar_c07060"/>
<reference evidence="3 4" key="1">
    <citation type="journal article" date="2012" name="Environ. Microbiol.">
        <title>The genome of the ammonia-oxidizing Candidatus Nitrososphaera gargensis: insights into metabolic versatility and environmental adaptations.</title>
        <authorList>
            <person name="Spang A."/>
            <person name="Poehlein A."/>
            <person name="Offre P."/>
            <person name="Zumbragel S."/>
            <person name="Haider S."/>
            <person name="Rychlik N."/>
            <person name="Nowka B."/>
            <person name="Schmeisser C."/>
            <person name="Lebedeva E.V."/>
            <person name="Rattei T."/>
            <person name="Bohm C."/>
            <person name="Schmid M."/>
            <person name="Galushko A."/>
            <person name="Hatzenpichler R."/>
            <person name="Weinmaier T."/>
            <person name="Daniel R."/>
            <person name="Schleper C."/>
            <person name="Spieck E."/>
            <person name="Streit W."/>
            <person name="Wagner M."/>
        </authorList>
    </citation>
    <scope>NUCLEOTIDE SEQUENCE [LARGE SCALE GENOMIC DNA]</scope>
    <source>
        <strain evidence="4">Ga9.2</strain>
    </source>
</reference>
<dbReference type="InParanoid" id="K0IM86"/>
<name>K0IM86_NITGG</name>
<dbReference type="PANTHER" id="PTHR43489:SF7">
    <property type="entry name" value="3-DEHYDRO-D-GULOSIDE 4-EPIMERASE-RELATED"/>
    <property type="match status" value="1"/>
</dbReference>
<dbReference type="InterPro" id="IPR036237">
    <property type="entry name" value="Xyl_isomerase-like_sf"/>
</dbReference>
<dbReference type="AlphaFoldDB" id="K0IM86"/>
<dbReference type="OrthoDB" id="372143at2157"/>
<keyword evidence="1 3" id="KW-0413">Isomerase</keyword>
<evidence type="ECO:0000313" key="4">
    <source>
        <dbReference type="Proteomes" id="UP000008037"/>
    </source>
</evidence>
<dbReference type="InterPro" id="IPR050417">
    <property type="entry name" value="Sugar_Epim/Isomerase"/>
</dbReference>
<dbReference type="Gene3D" id="3.20.20.150">
    <property type="entry name" value="Divalent-metal-dependent TIM barrel enzymes"/>
    <property type="match status" value="1"/>
</dbReference>
<proteinExistence type="predicted"/>
<dbReference type="GO" id="GO:0016853">
    <property type="term" value="F:isomerase activity"/>
    <property type="evidence" value="ECO:0007669"/>
    <property type="project" value="UniProtKB-KW"/>
</dbReference>
<evidence type="ECO:0000259" key="2">
    <source>
        <dbReference type="Pfam" id="PF01261"/>
    </source>
</evidence>
<dbReference type="HOGENOM" id="CLU_050006_9_1_2"/>
<keyword evidence="4" id="KW-1185">Reference proteome</keyword>
<dbReference type="GeneID" id="13795101"/>
<dbReference type="KEGG" id="nga:Ngar_c07060"/>
<dbReference type="RefSeq" id="WP_015018195.1">
    <property type="nucleotide sequence ID" value="NC_018719.1"/>
</dbReference>
<organism evidence="3 4">
    <name type="scientific">Nitrososphaera gargensis (strain Ga9.2)</name>
    <dbReference type="NCBI Taxonomy" id="1237085"/>
    <lineage>
        <taxon>Archaea</taxon>
        <taxon>Nitrososphaerota</taxon>
        <taxon>Nitrososphaeria</taxon>
        <taxon>Nitrososphaerales</taxon>
        <taxon>Nitrososphaeraceae</taxon>
        <taxon>Nitrososphaera</taxon>
    </lineage>
</organism>
<dbReference type="EMBL" id="CP002408">
    <property type="protein sequence ID" value="AFU57649.1"/>
    <property type="molecule type" value="Genomic_DNA"/>
</dbReference>
<dbReference type="InterPro" id="IPR013022">
    <property type="entry name" value="Xyl_isomerase-like_TIM-brl"/>
</dbReference>
<accession>K0IM86</accession>
<gene>
    <name evidence="3" type="ordered locus">Ngar_c07060</name>
</gene>
<dbReference type="SUPFAM" id="SSF51658">
    <property type="entry name" value="Xylose isomerase-like"/>
    <property type="match status" value="1"/>
</dbReference>